<dbReference type="InParanoid" id="A0A177CB49"/>
<dbReference type="GeneID" id="28771278"/>
<accession>A0A177CB49</accession>
<dbReference type="AlphaFoldDB" id="A0A177CB49"/>
<dbReference type="OrthoDB" id="10563094at2759"/>
<reference evidence="2 3" key="1">
    <citation type="submission" date="2016-05" db="EMBL/GenBank/DDBJ databases">
        <title>Comparative analysis of secretome profiles of manganese(II)-oxidizing ascomycete fungi.</title>
        <authorList>
            <consortium name="DOE Joint Genome Institute"/>
            <person name="Zeiner C.A."/>
            <person name="Purvine S.O."/>
            <person name="Zink E.M."/>
            <person name="Wu S."/>
            <person name="Pasa-Tolic L."/>
            <person name="Chaput D.L."/>
            <person name="Haridas S."/>
            <person name="Grigoriev I.V."/>
            <person name="Santelli C.M."/>
            <person name="Hansel C.M."/>
        </authorList>
    </citation>
    <scope>NUCLEOTIDE SEQUENCE [LARGE SCALE GENOMIC DNA]</scope>
    <source>
        <strain evidence="2 3">AP3s5-JAC2a</strain>
    </source>
</reference>
<dbReference type="RefSeq" id="XP_018034434.1">
    <property type="nucleotide sequence ID" value="XM_018187792.1"/>
</dbReference>
<feature type="region of interest" description="Disordered" evidence="1">
    <location>
        <begin position="1"/>
        <end position="26"/>
    </location>
</feature>
<evidence type="ECO:0000256" key="1">
    <source>
        <dbReference type="SAM" id="MobiDB-lite"/>
    </source>
</evidence>
<name>A0A177CB49_9PLEO</name>
<dbReference type="EMBL" id="KV441554">
    <property type="protein sequence ID" value="OAG04069.1"/>
    <property type="molecule type" value="Genomic_DNA"/>
</dbReference>
<sequence>METLIIRDDRRPRTASHNTKDQVDYGDGHTYRMLAASLRRYNERPAQAASGPKRKLSIAPLQPQRTSLLSSQARKNSPKTRRLFISAANKAGLAVPAGQGKHALRPQALQAKLLERAIASGIIAQKARITHPSVPPSPRAARSGLKKEDADAKPSVGSPFSVANISCYSTATLWPFVNTVVTATGECRLS</sequence>
<evidence type="ECO:0000313" key="3">
    <source>
        <dbReference type="Proteomes" id="UP000077069"/>
    </source>
</evidence>
<gene>
    <name evidence="2" type="ORF">CC84DRAFT_886285</name>
</gene>
<protein>
    <submittedName>
        <fullName evidence="2">Uncharacterized protein</fullName>
    </submittedName>
</protein>
<dbReference type="Proteomes" id="UP000077069">
    <property type="component" value="Unassembled WGS sequence"/>
</dbReference>
<keyword evidence="3" id="KW-1185">Reference proteome</keyword>
<organism evidence="2 3">
    <name type="scientific">Paraphaeosphaeria sporulosa</name>
    <dbReference type="NCBI Taxonomy" id="1460663"/>
    <lineage>
        <taxon>Eukaryota</taxon>
        <taxon>Fungi</taxon>
        <taxon>Dikarya</taxon>
        <taxon>Ascomycota</taxon>
        <taxon>Pezizomycotina</taxon>
        <taxon>Dothideomycetes</taxon>
        <taxon>Pleosporomycetidae</taxon>
        <taxon>Pleosporales</taxon>
        <taxon>Massarineae</taxon>
        <taxon>Didymosphaeriaceae</taxon>
        <taxon>Paraphaeosphaeria</taxon>
    </lineage>
</organism>
<proteinExistence type="predicted"/>
<evidence type="ECO:0000313" key="2">
    <source>
        <dbReference type="EMBL" id="OAG04069.1"/>
    </source>
</evidence>
<feature type="region of interest" description="Disordered" evidence="1">
    <location>
        <begin position="129"/>
        <end position="156"/>
    </location>
</feature>